<dbReference type="EMBL" id="WKJJ01000001">
    <property type="protein sequence ID" value="MRV70605.1"/>
    <property type="molecule type" value="Genomic_DNA"/>
</dbReference>
<dbReference type="Proteomes" id="UP000446768">
    <property type="component" value="Unassembled WGS sequence"/>
</dbReference>
<organism evidence="1 2">
    <name type="scientific">Pseudoduganella rivuli</name>
    <dbReference type="NCBI Taxonomy" id="2666085"/>
    <lineage>
        <taxon>Bacteria</taxon>
        <taxon>Pseudomonadati</taxon>
        <taxon>Pseudomonadota</taxon>
        <taxon>Betaproteobacteria</taxon>
        <taxon>Burkholderiales</taxon>
        <taxon>Oxalobacteraceae</taxon>
        <taxon>Telluria group</taxon>
        <taxon>Pseudoduganella</taxon>
    </lineage>
</organism>
<protein>
    <submittedName>
        <fullName evidence="1">Uncharacterized protein</fullName>
    </submittedName>
</protein>
<proteinExistence type="predicted"/>
<reference evidence="1 2" key="1">
    <citation type="submission" date="2019-11" db="EMBL/GenBank/DDBJ databases">
        <title>Novel species isolated from a subtropical stream in China.</title>
        <authorList>
            <person name="Lu H."/>
        </authorList>
    </citation>
    <scope>NUCLEOTIDE SEQUENCE [LARGE SCALE GENOMIC DNA]</scope>
    <source>
        <strain evidence="1 2">FT92W</strain>
    </source>
</reference>
<name>A0A7X2LPS4_9BURK</name>
<keyword evidence="2" id="KW-1185">Reference proteome</keyword>
<comment type="caution">
    <text evidence="1">The sequence shown here is derived from an EMBL/GenBank/DDBJ whole genome shotgun (WGS) entry which is preliminary data.</text>
</comment>
<evidence type="ECO:0000313" key="2">
    <source>
        <dbReference type="Proteomes" id="UP000446768"/>
    </source>
</evidence>
<gene>
    <name evidence="1" type="ORF">GJ700_02580</name>
</gene>
<evidence type="ECO:0000313" key="1">
    <source>
        <dbReference type="EMBL" id="MRV70605.1"/>
    </source>
</evidence>
<sequence length="79" mass="9117">MLRCGKQIRLTPQEVELLANLTGFEPVGIEQIDDLWEFAERCKRYYWGDSKDAVRLHGLIDDQIEELLTQSSGHHADFA</sequence>
<accession>A0A7X2LPS4</accession>
<dbReference type="AlphaFoldDB" id="A0A7X2LPS4"/>